<dbReference type="InterPro" id="IPR000182">
    <property type="entry name" value="GNAT_dom"/>
</dbReference>
<dbReference type="RefSeq" id="WP_189550150.1">
    <property type="nucleotide sequence ID" value="NZ_BMTP01000004.1"/>
</dbReference>
<name>A0A918HWE0_9ACTN</name>
<dbReference type="PROSITE" id="PS51186">
    <property type="entry name" value="GNAT"/>
    <property type="match status" value="1"/>
</dbReference>
<organism evidence="2 3">
    <name type="scientific">Streptomyces lavendofoliae</name>
    <dbReference type="NCBI Taxonomy" id="67314"/>
    <lineage>
        <taxon>Bacteria</taxon>
        <taxon>Bacillati</taxon>
        <taxon>Actinomycetota</taxon>
        <taxon>Actinomycetes</taxon>
        <taxon>Kitasatosporales</taxon>
        <taxon>Streptomycetaceae</taxon>
        <taxon>Streptomyces</taxon>
    </lineage>
</organism>
<sequence length="188" mass="20851">MEHRIRTVRADEWPKARDIRLDALRDPLAPLAFLDTYEAASARDDEHWEQWAGRGAEGSDSARQFVAEAPDGSWDGTVTVLVERAGRETVFGEVPETDQTHVVGVYVRPRARGAGLAEALFRAAVEWSWSTAGGSVERVRLFVHERNGRAEAFYRKAGFVPTGVGFPVEGDGSGAREVEYEIRRPVRG</sequence>
<gene>
    <name evidence="2" type="ORF">GCM10010274_17140</name>
</gene>
<protein>
    <submittedName>
        <fullName evidence="2">N-acetyltransferase</fullName>
    </submittedName>
</protein>
<dbReference type="SUPFAM" id="SSF55729">
    <property type="entry name" value="Acyl-CoA N-acyltransferases (Nat)"/>
    <property type="match status" value="1"/>
</dbReference>
<reference evidence="2" key="1">
    <citation type="journal article" date="2014" name="Int. J. Syst. Evol. Microbiol.">
        <title>Complete genome sequence of Corynebacterium casei LMG S-19264T (=DSM 44701T), isolated from a smear-ripened cheese.</title>
        <authorList>
            <consortium name="US DOE Joint Genome Institute (JGI-PGF)"/>
            <person name="Walter F."/>
            <person name="Albersmeier A."/>
            <person name="Kalinowski J."/>
            <person name="Ruckert C."/>
        </authorList>
    </citation>
    <scope>NUCLEOTIDE SEQUENCE</scope>
    <source>
        <strain evidence="2">JCM 4391</strain>
    </source>
</reference>
<keyword evidence="3" id="KW-1185">Reference proteome</keyword>
<dbReference type="AlphaFoldDB" id="A0A918HWE0"/>
<evidence type="ECO:0000313" key="2">
    <source>
        <dbReference type="EMBL" id="GGU30978.1"/>
    </source>
</evidence>
<feature type="domain" description="N-acetyltransferase" evidence="1">
    <location>
        <begin position="35"/>
        <end position="185"/>
    </location>
</feature>
<dbReference type="EMBL" id="BMTP01000004">
    <property type="protein sequence ID" value="GGU30978.1"/>
    <property type="molecule type" value="Genomic_DNA"/>
</dbReference>
<dbReference type="Gene3D" id="3.40.630.30">
    <property type="match status" value="1"/>
</dbReference>
<dbReference type="InterPro" id="IPR016181">
    <property type="entry name" value="Acyl_CoA_acyltransferase"/>
</dbReference>
<evidence type="ECO:0000313" key="3">
    <source>
        <dbReference type="Proteomes" id="UP000636661"/>
    </source>
</evidence>
<dbReference type="GO" id="GO:0016747">
    <property type="term" value="F:acyltransferase activity, transferring groups other than amino-acyl groups"/>
    <property type="evidence" value="ECO:0007669"/>
    <property type="project" value="InterPro"/>
</dbReference>
<reference evidence="2" key="2">
    <citation type="submission" date="2020-09" db="EMBL/GenBank/DDBJ databases">
        <authorList>
            <person name="Sun Q."/>
            <person name="Ohkuma M."/>
        </authorList>
    </citation>
    <scope>NUCLEOTIDE SEQUENCE</scope>
    <source>
        <strain evidence="2">JCM 4391</strain>
    </source>
</reference>
<accession>A0A918HWE0</accession>
<comment type="caution">
    <text evidence="2">The sequence shown here is derived from an EMBL/GenBank/DDBJ whole genome shotgun (WGS) entry which is preliminary data.</text>
</comment>
<dbReference type="Proteomes" id="UP000636661">
    <property type="component" value="Unassembled WGS sequence"/>
</dbReference>
<dbReference type="Pfam" id="PF00583">
    <property type="entry name" value="Acetyltransf_1"/>
    <property type="match status" value="1"/>
</dbReference>
<proteinExistence type="predicted"/>
<evidence type="ECO:0000259" key="1">
    <source>
        <dbReference type="PROSITE" id="PS51186"/>
    </source>
</evidence>